<name>V2QH22_9BACT</name>
<dbReference type="SUPFAM" id="SSF109998">
    <property type="entry name" value="Triger factor/SurA peptide-binding domain-like"/>
    <property type="match status" value="1"/>
</dbReference>
<protein>
    <submittedName>
        <fullName evidence="6">Chaperone SurA</fullName>
        <ecNumber evidence="6">5.2.1.8</ecNumber>
    </submittedName>
</protein>
<keyword evidence="4" id="KW-0143">Chaperone</keyword>
<dbReference type="InterPro" id="IPR050280">
    <property type="entry name" value="OMP_Chaperone_SurA"/>
</dbReference>
<proteinExistence type="predicted"/>
<dbReference type="InterPro" id="IPR027304">
    <property type="entry name" value="Trigger_fact/SurA_dom_sf"/>
</dbReference>
<dbReference type="Pfam" id="PF00639">
    <property type="entry name" value="Rotamase"/>
    <property type="match status" value="1"/>
</dbReference>
<evidence type="ECO:0000313" key="7">
    <source>
        <dbReference type="Proteomes" id="UP000017429"/>
    </source>
</evidence>
<dbReference type="SUPFAM" id="SSF54534">
    <property type="entry name" value="FKBP-like"/>
    <property type="match status" value="1"/>
</dbReference>
<dbReference type="PROSITE" id="PS50198">
    <property type="entry name" value="PPIC_PPIASE_2"/>
    <property type="match status" value="1"/>
</dbReference>
<dbReference type="EMBL" id="CP097562">
    <property type="protein sequence ID" value="USF24231.1"/>
    <property type="molecule type" value="Genomic_DNA"/>
</dbReference>
<dbReference type="Gene3D" id="3.10.50.40">
    <property type="match status" value="1"/>
</dbReference>
<dbReference type="PANTHER" id="PTHR47637:SF1">
    <property type="entry name" value="CHAPERONE SURA"/>
    <property type="match status" value="1"/>
</dbReference>
<dbReference type="InterPro" id="IPR046357">
    <property type="entry name" value="PPIase_dom_sf"/>
</dbReference>
<dbReference type="EC" id="5.2.1.8" evidence="6"/>
<dbReference type="AlphaFoldDB" id="V2QH22"/>
<keyword evidence="2" id="KW-0574">Periplasm</keyword>
<evidence type="ECO:0000256" key="4">
    <source>
        <dbReference type="ARBA" id="ARBA00023186"/>
    </source>
</evidence>
<dbReference type="Gene3D" id="1.10.4030.10">
    <property type="entry name" value="Porin chaperone SurA, peptide-binding domain"/>
    <property type="match status" value="1"/>
</dbReference>
<dbReference type="GO" id="GO:0003755">
    <property type="term" value="F:peptidyl-prolyl cis-trans isomerase activity"/>
    <property type="evidence" value="ECO:0007669"/>
    <property type="project" value="UniProtKB-KW"/>
</dbReference>
<gene>
    <name evidence="6" type="primary">surA</name>
    <name evidence="6" type="ORF">N508_001314</name>
</gene>
<evidence type="ECO:0000256" key="1">
    <source>
        <dbReference type="ARBA" id="ARBA00022729"/>
    </source>
</evidence>
<organism evidence="6 7">
    <name type="scientific">Mucispirillum schaedleri ASF457</name>
    <dbReference type="NCBI Taxonomy" id="1379858"/>
    <lineage>
        <taxon>Bacteria</taxon>
        <taxon>Pseudomonadati</taxon>
        <taxon>Deferribacterota</taxon>
        <taxon>Deferribacteres</taxon>
        <taxon>Deferribacterales</taxon>
        <taxon>Mucispirillaceae</taxon>
        <taxon>Mucispirillum</taxon>
    </lineage>
</organism>
<reference evidence="6" key="2">
    <citation type="submission" date="2022-05" db="EMBL/GenBank/DDBJ databases">
        <authorList>
            <person name="Proctor A.L."/>
            <person name="Phillips G.J."/>
            <person name="Wannemuehler M.J."/>
        </authorList>
    </citation>
    <scope>NUCLEOTIDE SEQUENCE</scope>
    <source>
        <strain evidence="6">ASF457</strain>
    </source>
</reference>
<keyword evidence="3" id="KW-0697">Rotamase</keyword>
<reference evidence="6" key="3">
    <citation type="submission" date="2022-06" db="EMBL/GenBank/DDBJ databases">
        <title>Resources to Facilitate Use of the Altered Schaedler Flora (ASF) Mouse Model to Study Microbiome Function.</title>
        <authorList>
            <person name="Proctor A."/>
            <person name="Parvinroo S."/>
            <person name="Richie T."/>
            <person name="Jia X."/>
            <person name="Lee S.T.M."/>
            <person name="Karp P.D."/>
            <person name="Paley S."/>
            <person name="Kostic A.D."/>
            <person name="Pierre J.F."/>
            <person name="Wannemuehler M.J."/>
            <person name="Phillips G.J."/>
        </authorList>
    </citation>
    <scope>NUCLEOTIDE SEQUENCE</scope>
    <source>
        <strain evidence="6">ASF457</strain>
    </source>
</reference>
<accession>V2QH22</accession>
<evidence type="ECO:0000313" key="6">
    <source>
        <dbReference type="EMBL" id="USF24231.1"/>
    </source>
</evidence>
<sequence>MMLPYQLKAEVIGKIEAHVGNKIITSYDIEGLDPATYKKLLSIPDEETRNIQLEQYKSQVLNFLIEAVIMETAAEREGIKVTDAEIDRAVSEIAANNKVSLEQFEKMIADEGLSLTQYRYQIKGQIIQARIRSQIFMPQVVITEEDIYNMVDEKGDEYSLKDKYKTKLITVQSKPEINKIIKNIKQGADFSDEAVKNSLDVSAADGGNIGWVDVTYVPIEMEKALEKAQKGGLTEPFKYNNLWAVCYVDDFMSKYTMDNETESKIREAIGEALFAKSVTEWLQKHKETIIVLKASDRFKVK</sequence>
<evidence type="ECO:0000256" key="5">
    <source>
        <dbReference type="ARBA" id="ARBA00023235"/>
    </source>
</evidence>
<evidence type="ECO:0000256" key="3">
    <source>
        <dbReference type="ARBA" id="ARBA00023110"/>
    </source>
</evidence>
<keyword evidence="1" id="KW-0732">Signal</keyword>
<dbReference type="Pfam" id="PF09312">
    <property type="entry name" value="SurA_N"/>
    <property type="match status" value="1"/>
</dbReference>
<dbReference type="Proteomes" id="UP000017429">
    <property type="component" value="Chromosome"/>
</dbReference>
<evidence type="ECO:0000256" key="2">
    <source>
        <dbReference type="ARBA" id="ARBA00022764"/>
    </source>
</evidence>
<keyword evidence="7" id="KW-1185">Reference proteome</keyword>
<dbReference type="InterPro" id="IPR000297">
    <property type="entry name" value="PPIase_PpiC"/>
</dbReference>
<keyword evidence="5 6" id="KW-0413">Isomerase</keyword>
<dbReference type="RefSeq" id="WP_023275599.1">
    <property type="nucleotide sequence ID" value="NZ_FTRD01000012.1"/>
</dbReference>
<reference evidence="6" key="1">
    <citation type="journal article" date="2014" name="Genome Announc.">
        <title>Draft genome sequences of the altered schaedler flora, a defined bacterial community from gnotobiotic mice.</title>
        <authorList>
            <person name="Wannemuehler M.J."/>
            <person name="Overstreet A.M."/>
            <person name="Ward D.V."/>
            <person name="Phillips G.J."/>
        </authorList>
    </citation>
    <scope>NUCLEOTIDE SEQUENCE</scope>
    <source>
        <strain evidence="6">ASF457</strain>
    </source>
</reference>
<dbReference type="PANTHER" id="PTHR47637">
    <property type="entry name" value="CHAPERONE SURA"/>
    <property type="match status" value="1"/>
</dbReference>
<dbReference type="eggNOG" id="COG0760">
    <property type="taxonomic scope" value="Bacteria"/>
</dbReference>
<dbReference type="InterPro" id="IPR015391">
    <property type="entry name" value="SurA_N"/>
</dbReference>
<dbReference type="KEGG" id="msch:N508_001314"/>